<reference evidence="4 5" key="1">
    <citation type="submission" date="2019-12" db="EMBL/GenBank/DDBJ databases">
        <title>Genomic-based taxomic classification of the family Erythrobacteraceae.</title>
        <authorList>
            <person name="Xu L."/>
        </authorList>
    </citation>
    <scope>NUCLEOTIDE SEQUENCE [LARGE SCALE GENOMIC DNA]</scope>
    <source>
        <strain evidence="4 5">KCTC 42453</strain>
    </source>
</reference>
<keyword evidence="1" id="KW-0472">Membrane</keyword>
<protein>
    <submittedName>
        <fullName evidence="4">PEP-CTERM sorting domain-containing protein</fullName>
    </submittedName>
</protein>
<gene>
    <name evidence="4" type="ORF">GRI65_14440</name>
</gene>
<evidence type="ECO:0000256" key="2">
    <source>
        <dbReference type="SAM" id="SignalP"/>
    </source>
</evidence>
<comment type="caution">
    <text evidence="4">The sequence shown here is derived from an EMBL/GenBank/DDBJ whole genome shotgun (WGS) entry which is preliminary data.</text>
</comment>
<dbReference type="InterPro" id="IPR013424">
    <property type="entry name" value="Ice-binding_C"/>
</dbReference>
<feature type="transmembrane region" description="Helical" evidence="1">
    <location>
        <begin position="29"/>
        <end position="48"/>
    </location>
</feature>
<dbReference type="NCBIfam" id="TIGR02595">
    <property type="entry name" value="PEP_CTERM"/>
    <property type="match status" value="1"/>
</dbReference>
<organism evidence="4 5">
    <name type="scientific">Allopontixanthobacter sediminis</name>
    <dbReference type="NCBI Taxonomy" id="1689985"/>
    <lineage>
        <taxon>Bacteria</taxon>
        <taxon>Pseudomonadati</taxon>
        <taxon>Pseudomonadota</taxon>
        <taxon>Alphaproteobacteria</taxon>
        <taxon>Sphingomonadales</taxon>
        <taxon>Erythrobacteraceae</taxon>
        <taxon>Allopontixanthobacter</taxon>
    </lineage>
</organism>
<dbReference type="Proteomes" id="UP000431922">
    <property type="component" value="Unassembled WGS sequence"/>
</dbReference>
<evidence type="ECO:0000313" key="4">
    <source>
        <dbReference type="EMBL" id="MXP45648.1"/>
    </source>
</evidence>
<dbReference type="EMBL" id="WTYL01000004">
    <property type="protein sequence ID" value="MXP45648.1"/>
    <property type="molecule type" value="Genomic_DNA"/>
</dbReference>
<accession>A0A845B5D3</accession>
<name>A0A845B5D3_9SPHN</name>
<keyword evidence="2" id="KW-0732">Signal</keyword>
<dbReference type="AlphaFoldDB" id="A0A845B5D3"/>
<sequence length="61" mass="6460">MTLRLLILALIFVAAPAAAGDGIQIPEPSNMALMGLGLVGLIIGRHTARSKRPRNDRAPKD</sequence>
<keyword evidence="5" id="KW-1185">Reference proteome</keyword>
<proteinExistence type="predicted"/>
<feature type="signal peptide" evidence="2">
    <location>
        <begin position="1"/>
        <end position="19"/>
    </location>
</feature>
<keyword evidence="1" id="KW-1133">Transmembrane helix</keyword>
<feature type="chain" id="PRO_5032383216" evidence="2">
    <location>
        <begin position="20"/>
        <end position="61"/>
    </location>
</feature>
<dbReference type="RefSeq" id="WP_160757282.1">
    <property type="nucleotide sequence ID" value="NZ_WTYL01000004.1"/>
</dbReference>
<feature type="domain" description="Ice-binding protein C-terminal" evidence="3">
    <location>
        <begin position="24"/>
        <end position="45"/>
    </location>
</feature>
<keyword evidence="1" id="KW-0812">Transmembrane</keyword>
<evidence type="ECO:0000256" key="1">
    <source>
        <dbReference type="SAM" id="Phobius"/>
    </source>
</evidence>
<dbReference type="Pfam" id="PF07589">
    <property type="entry name" value="PEP-CTERM"/>
    <property type="match status" value="1"/>
</dbReference>
<evidence type="ECO:0000259" key="3">
    <source>
        <dbReference type="Pfam" id="PF07589"/>
    </source>
</evidence>
<evidence type="ECO:0000313" key="5">
    <source>
        <dbReference type="Proteomes" id="UP000431922"/>
    </source>
</evidence>